<proteinExistence type="predicted"/>
<dbReference type="PANTHER" id="PTHR16219:SF1">
    <property type="entry name" value="HAUS AUGMIN-LIKE COMPLEX SUBUNIT 4"/>
    <property type="match status" value="1"/>
</dbReference>
<organism evidence="1 2">
    <name type="scientific">Spirodela intermedia</name>
    <name type="common">Intermediate duckweed</name>
    <dbReference type="NCBI Taxonomy" id="51605"/>
    <lineage>
        <taxon>Eukaryota</taxon>
        <taxon>Viridiplantae</taxon>
        <taxon>Streptophyta</taxon>
        <taxon>Embryophyta</taxon>
        <taxon>Tracheophyta</taxon>
        <taxon>Spermatophyta</taxon>
        <taxon>Magnoliopsida</taxon>
        <taxon>Liliopsida</taxon>
        <taxon>Araceae</taxon>
        <taxon>Lemnoideae</taxon>
        <taxon>Spirodela</taxon>
    </lineage>
</organism>
<dbReference type="EMBL" id="LR746264">
    <property type="protein sequence ID" value="CAA7388070.1"/>
    <property type="molecule type" value="Genomic_DNA"/>
</dbReference>
<dbReference type="AlphaFoldDB" id="A0A7I8JXQ8"/>
<reference evidence="1" key="1">
    <citation type="submission" date="2020-02" db="EMBL/GenBank/DDBJ databases">
        <authorList>
            <person name="Scholz U."/>
            <person name="Mascher M."/>
            <person name="Fiebig A."/>
        </authorList>
    </citation>
    <scope>NUCLEOTIDE SEQUENCE</scope>
</reference>
<dbReference type="GO" id="GO:0070652">
    <property type="term" value="C:HAUS complex"/>
    <property type="evidence" value="ECO:0007669"/>
    <property type="project" value="InterPro"/>
</dbReference>
<dbReference type="GO" id="GO:0051225">
    <property type="term" value="P:spindle assembly"/>
    <property type="evidence" value="ECO:0007669"/>
    <property type="project" value="InterPro"/>
</dbReference>
<dbReference type="InterPro" id="IPR029327">
    <property type="entry name" value="HAUS4"/>
</dbReference>
<dbReference type="OrthoDB" id="661220at2759"/>
<sequence>MAKAGQSHHLGADLIQVVEQLERHCLAPDGSYVSKSAYSDLQLAREEMSRERTRYLESLTLYIEAIAMVEEYQQSLASANVGGTREAQGHHPRLLGMMCTPQVYESLDHRLVVAEAAQRLRLPLVSKDGDIHEEEIEKLITMSRGSSDTTGAKVNSASNSTGYANITNISSGLPNTVIQSNISNLPEPGVGGVPNHFLGITSDFLWKVQLQKAPISLDETHYQRSISSEMEGRLEAKCDKLADIFATVEIDSSSLSHIPNARLPERVKLITEEIEREETFLLQDLYSMDRKFAEHYSVLEQILSVLVKFVKDLKLQHQHKLDELRKDWLCKRCQTLNAKLRCLEYLLLCSTYNKDSVPALHRVREHLVEAKAEASVAYNKAVTRLREYQGVDPHFDAIAMEYHDIVKKLEGMQWTIHQVEMDFRRSSDHQSSSYAL</sequence>
<evidence type="ECO:0000313" key="1">
    <source>
        <dbReference type="EMBL" id="CAA7388070.1"/>
    </source>
</evidence>
<gene>
    <name evidence="1" type="ORF">SI8410_01000372</name>
</gene>
<accession>A0A7I8JXQ8</accession>
<dbReference type="PANTHER" id="PTHR16219">
    <property type="entry name" value="AUGMIN SUBUNIT 4 FAMILY MEMBER"/>
    <property type="match status" value="1"/>
</dbReference>
<name>A0A7I8JXQ8_SPIIN</name>
<dbReference type="Pfam" id="PF14735">
    <property type="entry name" value="HAUS4"/>
    <property type="match status" value="1"/>
</dbReference>
<dbReference type="Proteomes" id="UP000663760">
    <property type="component" value="Chromosome 1"/>
</dbReference>
<evidence type="ECO:0000313" key="2">
    <source>
        <dbReference type="Proteomes" id="UP000663760"/>
    </source>
</evidence>
<keyword evidence="2" id="KW-1185">Reference proteome</keyword>
<dbReference type="GO" id="GO:0051011">
    <property type="term" value="F:microtubule minus-end binding"/>
    <property type="evidence" value="ECO:0007669"/>
    <property type="project" value="TreeGrafter"/>
</dbReference>
<protein>
    <submittedName>
        <fullName evidence="1">Uncharacterized protein</fullName>
    </submittedName>
</protein>